<organism evidence="1 2">
    <name type="scientific">Methyloglobulus morosus KoM1</name>
    <dbReference type="NCBI Taxonomy" id="1116472"/>
    <lineage>
        <taxon>Bacteria</taxon>
        <taxon>Pseudomonadati</taxon>
        <taxon>Pseudomonadota</taxon>
        <taxon>Gammaproteobacteria</taxon>
        <taxon>Methylococcales</taxon>
        <taxon>Methylococcaceae</taxon>
        <taxon>Methyloglobulus</taxon>
    </lineage>
</organism>
<gene>
    <name evidence="1" type="ORF">MGMO_72c00120</name>
</gene>
<reference evidence="1 2" key="1">
    <citation type="journal article" date="2013" name="Genome Announc.">
        <title>Draft Genome Sequence of the Methanotrophic Gammaproteobacterium Methyloglobulus morosus DSM 22980 Strain KoM1.</title>
        <authorList>
            <person name="Poehlein A."/>
            <person name="Deutzmann J.S."/>
            <person name="Daniel R."/>
            <person name="Simeonova D.D."/>
        </authorList>
    </citation>
    <scope>NUCLEOTIDE SEQUENCE [LARGE SCALE GENOMIC DNA]</scope>
    <source>
        <strain evidence="1 2">KoM1</strain>
    </source>
</reference>
<evidence type="ECO:0000313" key="1">
    <source>
        <dbReference type="EMBL" id="ESS72091.1"/>
    </source>
</evidence>
<comment type="caution">
    <text evidence="1">The sequence shown here is derived from an EMBL/GenBank/DDBJ whole genome shotgun (WGS) entry which is preliminary data.</text>
</comment>
<sequence length="65" mass="7490">MLVDLRAWRAEQREETHHAIRKLKPFEMGLQNITPYLYPNTGSSIVRKDTEIIEVGVSYSLWGSG</sequence>
<name>V5DXP4_9GAMM</name>
<proteinExistence type="predicted"/>
<protein>
    <submittedName>
        <fullName evidence="1">Uncharacterized protein</fullName>
    </submittedName>
</protein>
<dbReference type="Proteomes" id="UP000017842">
    <property type="component" value="Unassembled WGS sequence"/>
</dbReference>
<dbReference type="AlphaFoldDB" id="V5DXP4"/>
<keyword evidence="2" id="KW-1185">Reference proteome</keyword>
<dbReference type="EMBL" id="AYLO01000069">
    <property type="protein sequence ID" value="ESS72091.1"/>
    <property type="molecule type" value="Genomic_DNA"/>
</dbReference>
<evidence type="ECO:0000313" key="2">
    <source>
        <dbReference type="Proteomes" id="UP000017842"/>
    </source>
</evidence>
<accession>V5DXP4</accession>